<dbReference type="InterPro" id="IPR046336">
    <property type="entry name" value="Lon_prtase_N_sf"/>
</dbReference>
<evidence type="ECO:0000256" key="4">
    <source>
        <dbReference type="ARBA" id="ARBA00004906"/>
    </source>
</evidence>
<dbReference type="Gene3D" id="2.170.150.20">
    <property type="entry name" value="Peptide methionine sulfoxide reductase"/>
    <property type="match status" value="1"/>
</dbReference>
<dbReference type="SMART" id="SM00464">
    <property type="entry name" value="LON"/>
    <property type="match status" value="1"/>
</dbReference>
<dbReference type="PANTHER" id="PTHR14255:SF4">
    <property type="entry name" value="PROTEIN CEREBLON"/>
    <property type="match status" value="1"/>
</dbReference>
<dbReference type="PANTHER" id="PTHR14255">
    <property type="entry name" value="CEREBLON"/>
    <property type="match status" value="1"/>
</dbReference>
<evidence type="ECO:0000256" key="1">
    <source>
        <dbReference type="ARBA" id="ARBA00004123"/>
    </source>
</evidence>
<dbReference type="Gene3D" id="2.30.130.40">
    <property type="entry name" value="LON domain-like"/>
    <property type="match status" value="1"/>
</dbReference>
<dbReference type="CDD" id="cd15777">
    <property type="entry name" value="CRBN_C_like"/>
    <property type="match status" value="1"/>
</dbReference>
<dbReference type="Ensembl" id="ENSOTST00005016532.2">
    <property type="protein sequence ID" value="ENSOTSP00005015155.1"/>
    <property type="gene ID" value="ENSOTSG00005007579.2"/>
</dbReference>
<evidence type="ECO:0000256" key="13">
    <source>
        <dbReference type="ARBA" id="ARBA00023242"/>
    </source>
</evidence>
<dbReference type="GO" id="GO:0005737">
    <property type="term" value="C:cytoplasm"/>
    <property type="evidence" value="ECO:0007669"/>
    <property type="project" value="UniProtKB-SubCell"/>
</dbReference>
<evidence type="ECO:0000256" key="9">
    <source>
        <dbReference type="ARBA" id="ARBA00022786"/>
    </source>
</evidence>
<dbReference type="GeneTree" id="ENSGT00390000016404"/>
<evidence type="ECO:0000256" key="8">
    <source>
        <dbReference type="ARBA" id="ARBA00022723"/>
    </source>
</evidence>
<accession>A0A8C8CX80</accession>
<dbReference type="FunFam" id="1.20.58.1480:FF:000004">
    <property type="entry name" value="Cereblon, isoform CRA_c"/>
    <property type="match status" value="1"/>
</dbReference>
<evidence type="ECO:0000256" key="2">
    <source>
        <dbReference type="ARBA" id="ARBA00004170"/>
    </source>
</evidence>
<comment type="subcellular location">
    <subcellularLocation>
        <location evidence="3">Cytoplasm</location>
    </subcellularLocation>
    <subcellularLocation>
        <location evidence="2">Membrane</location>
        <topology evidence="2">Peripheral membrane protein</topology>
    </subcellularLocation>
    <subcellularLocation>
        <location evidence="1">Nucleus</location>
    </subcellularLocation>
</comment>
<evidence type="ECO:0000256" key="6">
    <source>
        <dbReference type="ARBA" id="ARBA00014394"/>
    </source>
</evidence>
<dbReference type="InterPro" id="IPR015947">
    <property type="entry name" value="PUA-like_sf"/>
</dbReference>
<dbReference type="GO" id="GO:0031464">
    <property type="term" value="C:Cul4A-RING E3 ubiquitin ligase complex"/>
    <property type="evidence" value="ECO:0007669"/>
    <property type="project" value="TreeGrafter"/>
</dbReference>
<dbReference type="GO" id="GO:0005634">
    <property type="term" value="C:nucleus"/>
    <property type="evidence" value="ECO:0007669"/>
    <property type="project" value="UniProtKB-SubCell"/>
</dbReference>
<evidence type="ECO:0000256" key="14">
    <source>
        <dbReference type="SAM" id="MobiDB-lite"/>
    </source>
</evidence>
<feature type="domain" description="CULT" evidence="16">
    <location>
        <begin position="238"/>
        <end position="355"/>
    </location>
</feature>
<evidence type="ECO:0000256" key="12">
    <source>
        <dbReference type="ARBA" id="ARBA00023136"/>
    </source>
</evidence>
<dbReference type="SUPFAM" id="SSF88697">
    <property type="entry name" value="PUA domain-like"/>
    <property type="match status" value="1"/>
</dbReference>
<name>A0A8C8CX80_ONCTS</name>
<dbReference type="InterPro" id="IPR034750">
    <property type="entry name" value="CULT"/>
</dbReference>
<keyword evidence="10" id="KW-0862">Zinc</keyword>
<keyword evidence="13" id="KW-0539">Nucleus</keyword>
<dbReference type="FunFam" id="2.170.150.20:FF:000007">
    <property type="entry name" value="Protein cereblon"/>
    <property type="match status" value="1"/>
</dbReference>
<dbReference type="FunFam" id="2.30.130.40:FF:000002">
    <property type="entry name" value="Cereblon, isoform CRA_c"/>
    <property type="match status" value="1"/>
</dbReference>
<evidence type="ECO:0000313" key="17">
    <source>
        <dbReference type="Ensembl" id="ENSOTSP00005015155.1"/>
    </source>
</evidence>
<keyword evidence="11" id="KW-0832">Ubl conjugation</keyword>
<comment type="similarity">
    <text evidence="5">Belongs to the CRBN family.</text>
</comment>
<gene>
    <name evidence="17" type="primary">CRBN</name>
</gene>
<evidence type="ECO:0000256" key="7">
    <source>
        <dbReference type="ARBA" id="ARBA00022490"/>
    </source>
</evidence>
<evidence type="ECO:0000256" key="11">
    <source>
        <dbReference type="ARBA" id="ARBA00022843"/>
    </source>
</evidence>
<evidence type="ECO:0000256" key="5">
    <source>
        <dbReference type="ARBA" id="ARBA00005293"/>
    </source>
</evidence>
<sequence>MGNQLQLLPDGDSEDEEKPSINFDPSLPTSHAYDDDSCQTIPVLPFTAIMLIPGQTLPLQLFRLQEVSMMRNIIQRDRTFAVLAHRYRVKGGREVHAEFGTTAEIYAYREGQEYGIETVKVKVVGQQRFKVHEIRTQADGCSPAEVMVSVCLPVWPPWVYSLYDSETLMNRVKRQLHEWDENLKDDSLPTNAIDFSYRVAACLPIDDALRLQLLKMGSAVRPYLLLLDIGKILTHFNSCKIVCPPTLTINPQIKGETELISSNLSLFSLLFYFCGFYMPMLTPTVHETLTVYKTSNLNLVRRPSTLHSWFPGYAWTIAQCQICGSHMGWKFTATKTDLSPPRFWGLTRSAMLPRIPQTGGQEGDEGSLSTCSKP</sequence>
<keyword evidence="18" id="KW-1185">Reference proteome</keyword>
<reference evidence="17" key="2">
    <citation type="submission" date="2025-09" db="UniProtKB">
        <authorList>
            <consortium name="Ensembl"/>
        </authorList>
    </citation>
    <scope>IDENTIFICATION</scope>
</reference>
<reference evidence="17" key="1">
    <citation type="submission" date="2025-08" db="UniProtKB">
        <authorList>
            <consortium name="Ensembl"/>
        </authorList>
    </citation>
    <scope>IDENTIFICATION</scope>
</reference>
<evidence type="ECO:0000256" key="10">
    <source>
        <dbReference type="ARBA" id="ARBA00022833"/>
    </source>
</evidence>
<dbReference type="Pfam" id="PF02190">
    <property type="entry name" value="LON_substr_bdg"/>
    <property type="match status" value="1"/>
</dbReference>
<comment type="pathway">
    <text evidence="4">Protein modification; protein ubiquitination.</text>
</comment>
<dbReference type="GO" id="GO:0046872">
    <property type="term" value="F:metal ion binding"/>
    <property type="evidence" value="ECO:0007669"/>
    <property type="project" value="UniProtKB-KW"/>
</dbReference>
<evidence type="ECO:0000259" key="15">
    <source>
        <dbReference type="PROSITE" id="PS51787"/>
    </source>
</evidence>
<evidence type="ECO:0000259" key="16">
    <source>
        <dbReference type="PROSITE" id="PS51788"/>
    </source>
</evidence>
<feature type="region of interest" description="Disordered" evidence="14">
    <location>
        <begin position="355"/>
        <end position="374"/>
    </location>
</feature>
<dbReference type="UniPathway" id="UPA00143"/>
<proteinExistence type="inferred from homology"/>
<keyword evidence="8" id="KW-0479">Metal-binding</keyword>
<dbReference type="PROSITE" id="PS51788">
    <property type="entry name" value="CULT"/>
    <property type="match status" value="1"/>
</dbReference>
<feature type="region of interest" description="Disordered" evidence="14">
    <location>
        <begin position="1"/>
        <end position="29"/>
    </location>
</feature>
<evidence type="ECO:0000313" key="18">
    <source>
        <dbReference type="Proteomes" id="UP000694402"/>
    </source>
</evidence>
<organism evidence="17 18">
    <name type="scientific">Oncorhynchus tshawytscha</name>
    <name type="common">Chinook salmon</name>
    <name type="synonym">Salmo tshawytscha</name>
    <dbReference type="NCBI Taxonomy" id="74940"/>
    <lineage>
        <taxon>Eukaryota</taxon>
        <taxon>Metazoa</taxon>
        <taxon>Chordata</taxon>
        <taxon>Craniata</taxon>
        <taxon>Vertebrata</taxon>
        <taxon>Euteleostomi</taxon>
        <taxon>Actinopterygii</taxon>
        <taxon>Neopterygii</taxon>
        <taxon>Teleostei</taxon>
        <taxon>Protacanthopterygii</taxon>
        <taxon>Salmoniformes</taxon>
        <taxon>Salmonidae</taxon>
        <taxon>Salmoninae</taxon>
        <taxon>Oncorhynchus</taxon>
    </lineage>
</organism>
<keyword evidence="9" id="KW-0833">Ubl conjugation pathway</keyword>
<dbReference type="GO" id="GO:0016020">
    <property type="term" value="C:membrane"/>
    <property type="evidence" value="ECO:0007669"/>
    <property type="project" value="UniProtKB-SubCell"/>
</dbReference>
<dbReference type="InterPro" id="IPR003111">
    <property type="entry name" value="Lon_prtase_N"/>
</dbReference>
<dbReference type="Proteomes" id="UP000694402">
    <property type="component" value="Unassembled WGS sequence"/>
</dbReference>
<feature type="domain" description="Lon N-terminal" evidence="15">
    <location>
        <begin position="41"/>
        <end position="234"/>
    </location>
</feature>
<protein>
    <recommendedName>
        <fullName evidence="6">Protein cereblon</fullName>
    </recommendedName>
</protein>
<dbReference type="GO" id="GO:0016567">
    <property type="term" value="P:protein ubiquitination"/>
    <property type="evidence" value="ECO:0007669"/>
    <property type="project" value="UniProtKB-UniPathway"/>
</dbReference>
<evidence type="ECO:0000256" key="3">
    <source>
        <dbReference type="ARBA" id="ARBA00004496"/>
    </source>
</evidence>
<dbReference type="AlphaFoldDB" id="A0A8C8CX80"/>
<keyword evidence="7" id="KW-0963">Cytoplasm</keyword>
<keyword evidence="12" id="KW-0472">Membrane</keyword>
<dbReference type="Gene3D" id="1.20.58.1480">
    <property type="match status" value="1"/>
</dbReference>
<dbReference type="PROSITE" id="PS51787">
    <property type="entry name" value="LON_N"/>
    <property type="match status" value="1"/>
</dbReference>